<dbReference type="Gene3D" id="1.20.120.620">
    <property type="entry name" value="Backbone structure of the membrane domain of e. Coli histidine kinase receptor kdpd"/>
    <property type="match status" value="1"/>
</dbReference>
<feature type="transmembrane region" description="Helical" evidence="14">
    <location>
        <begin position="469"/>
        <end position="488"/>
    </location>
</feature>
<dbReference type="InterPro" id="IPR052023">
    <property type="entry name" value="Histidine_kinase_KdpD"/>
</dbReference>
<evidence type="ECO:0000256" key="8">
    <source>
        <dbReference type="ARBA" id="ARBA00022777"/>
    </source>
</evidence>
<keyword evidence="5 16" id="KW-0808">Transferase</keyword>
<dbReference type="GO" id="GO:0005737">
    <property type="term" value="C:cytoplasm"/>
    <property type="evidence" value="ECO:0007669"/>
    <property type="project" value="UniProtKB-ARBA"/>
</dbReference>
<dbReference type="PATRIC" id="fig|270498.16.peg.3000"/>
<dbReference type="SMART" id="SM00387">
    <property type="entry name" value="HATPase_c"/>
    <property type="match status" value="1"/>
</dbReference>
<evidence type="ECO:0000256" key="14">
    <source>
        <dbReference type="SAM" id="Phobius"/>
    </source>
</evidence>
<feature type="domain" description="Histidine kinase" evidence="15">
    <location>
        <begin position="672"/>
        <end position="887"/>
    </location>
</feature>
<dbReference type="GO" id="GO:0042802">
    <property type="term" value="F:identical protein binding"/>
    <property type="evidence" value="ECO:0007669"/>
    <property type="project" value="UniProtKB-ARBA"/>
</dbReference>
<feature type="transmembrane region" description="Helical" evidence="14">
    <location>
        <begin position="440"/>
        <end position="457"/>
    </location>
</feature>
<dbReference type="CDD" id="cd00082">
    <property type="entry name" value="HisKA"/>
    <property type="match status" value="1"/>
</dbReference>
<dbReference type="AlphaFoldDB" id="A0A0M2NHL4"/>
<evidence type="ECO:0000256" key="5">
    <source>
        <dbReference type="ARBA" id="ARBA00022679"/>
    </source>
</evidence>
<dbReference type="InterPro" id="IPR036097">
    <property type="entry name" value="HisK_dim/P_sf"/>
</dbReference>
<comment type="function">
    <text evidence="13">Member of the two-component regulatory system KdpD/KdpE involved in the regulation of the kdp operon. KdpD may function as a membrane-associated protein kinase that phosphorylates KdpE in response to environmental signals.</text>
</comment>
<dbReference type="Pfam" id="PF02702">
    <property type="entry name" value="KdpD"/>
    <property type="match status" value="1"/>
</dbReference>
<comment type="subcellular location">
    <subcellularLocation>
        <location evidence="2">Membrane</location>
        <topology evidence="2">Multi-pass membrane protein</topology>
    </subcellularLocation>
</comment>
<feature type="transmembrane region" description="Helical" evidence="14">
    <location>
        <begin position="417"/>
        <end position="433"/>
    </location>
</feature>
<dbReference type="CDD" id="cd01987">
    <property type="entry name" value="USP_KdpD-like"/>
    <property type="match status" value="1"/>
</dbReference>
<keyword evidence="17" id="KW-1185">Reference proteome</keyword>
<comment type="catalytic activity">
    <reaction evidence="1">
        <text>ATP + protein L-histidine = ADP + protein N-phospho-L-histidine.</text>
        <dbReference type="EC" id="2.7.13.3"/>
    </reaction>
</comment>
<evidence type="ECO:0000256" key="6">
    <source>
        <dbReference type="ARBA" id="ARBA00022692"/>
    </source>
</evidence>
<dbReference type="FunFam" id="3.40.50.300:FF:000483">
    <property type="entry name" value="Sensor histidine kinase KdpD"/>
    <property type="match status" value="1"/>
</dbReference>
<dbReference type="Gene3D" id="3.30.565.10">
    <property type="entry name" value="Histidine kinase-like ATPase, C-terminal domain"/>
    <property type="match status" value="1"/>
</dbReference>
<evidence type="ECO:0000256" key="9">
    <source>
        <dbReference type="ARBA" id="ARBA00022840"/>
    </source>
</evidence>
<name>A0A0M2NHL4_9FIRM</name>
<evidence type="ECO:0000256" key="12">
    <source>
        <dbReference type="ARBA" id="ARBA00023136"/>
    </source>
</evidence>
<dbReference type="InterPro" id="IPR038318">
    <property type="entry name" value="KdpD_sf"/>
</dbReference>
<keyword evidence="16" id="KW-0406">Ion transport</keyword>
<keyword evidence="12 14" id="KW-0472">Membrane</keyword>
<dbReference type="SMART" id="SM00388">
    <property type="entry name" value="HisKA"/>
    <property type="match status" value="1"/>
</dbReference>
<keyword evidence="11" id="KW-0902">Two-component regulatory system</keyword>
<evidence type="ECO:0000256" key="7">
    <source>
        <dbReference type="ARBA" id="ARBA00022741"/>
    </source>
</evidence>
<dbReference type="STRING" id="270498.CHK_2048"/>
<evidence type="ECO:0000256" key="4">
    <source>
        <dbReference type="ARBA" id="ARBA00022553"/>
    </source>
</evidence>
<reference evidence="16 17" key="1">
    <citation type="submission" date="2015-04" db="EMBL/GenBank/DDBJ databases">
        <title>Draft genome sequence of bacteremic isolate Catabacter hongkongensis type strain HKU16T.</title>
        <authorList>
            <person name="Lau S.K."/>
            <person name="Teng J.L."/>
            <person name="Huang Y."/>
            <person name="Curreem S.O."/>
            <person name="Tsui S.K."/>
            <person name="Woo P.C."/>
        </authorList>
    </citation>
    <scope>NUCLEOTIDE SEQUENCE [LARGE SCALE GENOMIC DNA]</scope>
    <source>
        <strain evidence="16 17">HKU16</strain>
    </source>
</reference>
<dbReference type="InterPro" id="IPR003594">
    <property type="entry name" value="HATPase_dom"/>
</dbReference>
<dbReference type="SUPFAM" id="SSF52402">
    <property type="entry name" value="Adenine nucleotide alpha hydrolases-like"/>
    <property type="match status" value="1"/>
</dbReference>
<protein>
    <recommendedName>
        <fullName evidence="3">histidine kinase</fullName>
        <ecNumber evidence="3">2.7.13.3</ecNumber>
    </recommendedName>
</protein>
<dbReference type="OrthoDB" id="9806130at2"/>
<dbReference type="Gene3D" id="3.40.50.300">
    <property type="entry name" value="P-loop containing nucleotide triphosphate hydrolases"/>
    <property type="match status" value="1"/>
</dbReference>
<dbReference type="Gene3D" id="3.30.450.40">
    <property type="match status" value="1"/>
</dbReference>
<dbReference type="Pfam" id="PF00512">
    <property type="entry name" value="HisKA"/>
    <property type="match status" value="1"/>
</dbReference>
<dbReference type="PANTHER" id="PTHR45569">
    <property type="entry name" value="SENSOR PROTEIN KDPD"/>
    <property type="match status" value="1"/>
</dbReference>
<evidence type="ECO:0000313" key="16">
    <source>
        <dbReference type="EMBL" id="KKI50456.1"/>
    </source>
</evidence>
<gene>
    <name evidence="16" type="ORF">CHK_2048</name>
</gene>
<dbReference type="GO" id="GO:0000155">
    <property type="term" value="F:phosphorelay sensor kinase activity"/>
    <property type="evidence" value="ECO:0007669"/>
    <property type="project" value="InterPro"/>
</dbReference>
<dbReference type="Gene3D" id="3.40.50.620">
    <property type="entry name" value="HUPs"/>
    <property type="match status" value="1"/>
</dbReference>
<dbReference type="EC" id="2.7.13.3" evidence="3"/>
<sequence>MLDDARPDPNELLRQMQPEKERRGKLKIFFGYAAGVGKTYAMLEAAHAAKEQGVDVVVGYVEPHTRPETLALLDGLEVLPPLEVPYKGIKLREFDLDGALERKPQLILVDELAHTNAQGLRHTKRWGDIEELMGAGIDVYTTVNVQHIESLNDIVASITQVIVKERVPDRIFDMADEVEIIDVEPSVLLARLEAGKIYKEQQAHQALAHFFVKGNLAALREIALRRVADRVNKDTPERTAPAREHILVCLSTSPSNAKVIRTAARMAEAFHASFTALFVDTPTSPVLNRENAKLLRDNIRLAKELGAKIATTYGDNVPMQIARFSKVSGVTKIVVGRTRQKPKIWKRGQNMIDELISYAAELEVFVIPDNDAQDYKPARHRIRWGTFRFHWKDFLKMLLIMAACIAVGAFFDWVGFNQANIIVILILGVLITANQTHGRFYGVVASVIGVLMYNFFFTDPRFTFNAYGAEYPVTFAIMLIAALITSALTSKVKKQAAIATINAFRTNVLLETNRSLQDAKTLDEIATHAIGKVAKLAHKPVVFYLADGNEIGRVYACDEEGILEKNSAYITPDEQAVAAWCIRNGHSAGKGTNTLPGAAARYTPLTTKERVLAAIGVVTDADDQIDSIQDSLLYTLFAQIGSAIEKYYLNEAQRKAETQAESERFRSNLLRAVSHDLRTPLTSISGSASSLLTNCFDEETKKRLVTGIYDDSLWLINLVENLLSVSRIDNGNVKLKTEPQFISEIVEEALRHLSRKAEEHHIRIDLADDMLMADVDVQLIVQVMINLVDNAVKYTQPGSDILISAARRGKEAVVRVADNGKGISDADKKNIFDMFYTAGGKQTDSRRGLGLGLALCRTIVEAHGGRIRVKDNEPCGTVFEFTLPIAEVKENENFNHGG</sequence>
<dbReference type="Pfam" id="PF13493">
    <property type="entry name" value="DUF4118"/>
    <property type="match status" value="1"/>
</dbReference>
<proteinExistence type="predicted"/>
<dbReference type="Proteomes" id="UP000034076">
    <property type="component" value="Unassembled WGS sequence"/>
</dbReference>
<dbReference type="EMBL" id="LAYJ01000111">
    <property type="protein sequence ID" value="KKI50456.1"/>
    <property type="molecule type" value="Genomic_DNA"/>
</dbReference>
<organism evidence="16 17">
    <name type="scientific">Christensenella hongkongensis</name>
    <dbReference type="NCBI Taxonomy" id="270498"/>
    <lineage>
        <taxon>Bacteria</taxon>
        <taxon>Bacillati</taxon>
        <taxon>Bacillota</taxon>
        <taxon>Clostridia</taxon>
        <taxon>Christensenellales</taxon>
        <taxon>Christensenellaceae</taxon>
        <taxon>Christensenella</taxon>
    </lineage>
</organism>
<evidence type="ECO:0000256" key="13">
    <source>
        <dbReference type="ARBA" id="ARBA00057300"/>
    </source>
</evidence>
<evidence type="ECO:0000259" key="15">
    <source>
        <dbReference type="PROSITE" id="PS50109"/>
    </source>
</evidence>
<keyword evidence="16" id="KW-0813">Transport</keyword>
<dbReference type="InterPro" id="IPR004358">
    <property type="entry name" value="Sig_transdc_His_kin-like_C"/>
</dbReference>
<accession>A0A0M2NHL4</accession>
<keyword evidence="7" id="KW-0547">Nucleotide-binding</keyword>
<dbReference type="CDD" id="cd00075">
    <property type="entry name" value="HATPase"/>
    <property type="match status" value="1"/>
</dbReference>
<keyword evidence="4" id="KW-0597">Phosphoprotein</keyword>
<evidence type="ECO:0000256" key="1">
    <source>
        <dbReference type="ARBA" id="ARBA00000085"/>
    </source>
</evidence>
<dbReference type="InterPro" id="IPR003852">
    <property type="entry name" value="Sig_transdc_His_kinase_KdpD_N"/>
</dbReference>
<comment type="caution">
    <text evidence="16">The sequence shown here is derived from an EMBL/GenBank/DDBJ whole genome shotgun (WGS) entry which is preliminary data.</text>
</comment>
<dbReference type="InterPro" id="IPR029016">
    <property type="entry name" value="GAF-like_dom_sf"/>
</dbReference>
<dbReference type="SUPFAM" id="SSF47384">
    <property type="entry name" value="Homodimeric domain of signal transducing histidine kinase"/>
    <property type="match status" value="1"/>
</dbReference>
<dbReference type="GO" id="GO:0005886">
    <property type="term" value="C:plasma membrane"/>
    <property type="evidence" value="ECO:0007669"/>
    <property type="project" value="TreeGrafter"/>
</dbReference>
<dbReference type="PRINTS" id="PR00344">
    <property type="entry name" value="BCTRLSENSOR"/>
</dbReference>
<keyword evidence="8 16" id="KW-0418">Kinase</keyword>
<dbReference type="GO" id="GO:0005524">
    <property type="term" value="F:ATP binding"/>
    <property type="evidence" value="ECO:0007669"/>
    <property type="project" value="UniProtKB-KW"/>
</dbReference>
<dbReference type="PANTHER" id="PTHR45569:SF1">
    <property type="entry name" value="SENSOR PROTEIN KDPD"/>
    <property type="match status" value="1"/>
</dbReference>
<dbReference type="InterPro" id="IPR025201">
    <property type="entry name" value="KdpD_TM"/>
</dbReference>
<dbReference type="GO" id="GO:0034220">
    <property type="term" value="P:monoatomic ion transmembrane transport"/>
    <property type="evidence" value="ECO:0007669"/>
    <property type="project" value="UniProtKB-KW"/>
</dbReference>
<dbReference type="SUPFAM" id="SSF55874">
    <property type="entry name" value="ATPase domain of HSP90 chaperone/DNA topoisomerase II/histidine kinase"/>
    <property type="match status" value="1"/>
</dbReference>
<dbReference type="InterPro" id="IPR014729">
    <property type="entry name" value="Rossmann-like_a/b/a_fold"/>
</dbReference>
<dbReference type="InterPro" id="IPR005467">
    <property type="entry name" value="His_kinase_dom"/>
</dbReference>
<keyword evidence="10 14" id="KW-1133">Transmembrane helix</keyword>
<dbReference type="InterPro" id="IPR027417">
    <property type="entry name" value="P-loop_NTPase"/>
</dbReference>
<keyword evidence="16" id="KW-0407">Ion channel</keyword>
<dbReference type="RefSeq" id="WP_046443900.1">
    <property type="nucleotide sequence ID" value="NZ_LAYJ01000111.1"/>
</dbReference>
<dbReference type="FunFam" id="3.30.565.10:FF:000042">
    <property type="entry name" value="Two-component sensor histidine kinase KdpD"/>
    <property type="match status" value="1"/>
</dbReference>
<keyword evidence="6 14" id="KW-0812">Transmembrane</keyword>
<dbReference type="SUPFAM" id="SSF55781">
    <property type="entry name" value="GAF domain-like"/>
    <property type="match status" value="1"/>
</dbReference>
<evidence type="ECO:0000313" key="17">
    <source>
        <dbReference type="Proteomes" id="UP000034076"/>
    </source>
</evidence>
<dbReference type="PROSITE" id="PS50109">
    <property type="entry name" value="HIS_KIN"/>
    <property type="match status" value="1"/>
</dbReference>
<evidence type="ECO:0000256" key="2">
    <source>
        <dbReference type="ARBA" id="ARBA00004141"/>
    </source>
</evidence>
<evidence type="ECO:0000256" key="10">
    <source>
        <dbReference type="ARBA" id="ARBA00022989"/>
    </source>
</evidence>
<dbReference type="InterPro" id="IPR003661">
    <property type="entry name" value="HisK_dim/P_dom"/>
</dbReference>
<keyword evidence="9" id="KW-0067">ATP-binding</keyword>
<dbReference type="Pfam" id="PF02518">
    <property type="entry name" value="HATPase_c"/>
    <property type="match status" value="1"/>
</dbReference>
<dbReference type="Gene3D" id="1.10.287.130">
    <property type="match status" value="1"/>
</dbReference>
<dbReference type="InterPro" id="IPR036890">
    <property type="entry name" value="HATPase_C_sf"/>
</dbReference>
<evidence type="ECO:0000256" key="11">
    <source>
        <dbReference type="ARBA" id="ARBA00023012"/>
    </source>
</evidence>
<evidence type="ECO:0000256" key="3">
    <source>
        <dbReference type="ARBA" id="ARBA00012438"/>
    </source>
</evidence>